<dbReference type="Proteomes" id="UP001312865">
    <property type="component" value="Unassembled WGS sequence"/>
</dbReference>
<feature type="transmembrane region" description="Helical" evidence="1">
    <location>
        <begin position="109"/>
        <end position="128"/>
    </location>
</feature>
<dbReference type="EMBL" id="JBBAXC010000022">
    <property type="protein sequence ID" value="MEI5909280.1"/>
    <property type="molecule type" value="Genomic_DNA"/>
</dbReference>
<accession>A0ABU8HIR8</accession>
<dbReference type="RefSeq" id="WP_336588724.1">
    <property type="nucleotide sequence ID" value="NZ_JBBAXC010000022.1"/>
</dbReference>
<proteinExistence type="predicted"/>
<sequence length="221" mass="23344">MEFASEFFIALLFILLLVGIFAAVPLVLSFKKENRICCLGGGTALGIVSFSLGLLITSVITFETSSLEFIEAFTIIVLVILLIIAVFVSLFTLVSVIKKKEFCCLGGGIALAGIGYGASIILTFSFVSKATQEIFLTVFVLSIIILLAVSITAFLVILISLKKCKGLCCFAGVIALAGVALGIGTFFTGVNVGSVIPNILLLFILMGVLILVVDKEGKKNC</sequence>
<protein>
    <recommendedName>
        <fullName evidence="4">DUF4203 domain-containing protein</fullName>
    </recommendedName>
</protein>
<keyword evidence="3" id="KW-1185">Reference proteome</keyword>
<evidence type="ECO:0000313" key="3">
    <source>
        <dbReference type="Proteomes" id="UP001312865"/>
    </source>
</evidence>
<keyword evidence="1" id="KW-0812">Transmembrane</keyword>
<keyword evidence="1" id="KW-1133">Transmembrane helix</keyword>
<gene>
    <name evidence="2" type="ORF">WAK64_19705</name>
</gene>
<organism evidence="2 3">
    <name type="scientific">Bacillus spongiae</name>
    <dbReference type="NCBI Taxonomy" id="2683610"/>
    <lineage>
        <taxon>Bacteria</taxon>
        <taxon>Bacillati</taxon>
        <taxon>Bacillota</taxon>
        <taxon>Bacilli</taxon>
        <taxon>Bacillales</taxon>
        <taxon>Bacillaceae</taxon>
        <taxon>Bacillus</taxon>
    </lineage>
</organism>
<reference evidence="2 3" key="1">
    <citation type="journal article" date="2018" name="J. Microbiol.">
        <title>Bacillus spongiae sp. nov., isolated from sponge of Jeju Island.</title>
        <authorList>
            <person name="Lee G.E."/>
            <person name="Im W.T."/>
            <person name="Park J.S."/>
        </authorList>
    </citation>
    <scope>NUCLEOTIDE SEQUENCE [LARGE SCALE GENOMIC DNA]</scope>
    <source>
        <strain evidence="2 3">135PIL107-10</strain>
    </source>
</reference>
<name>A0ABU8HIR8_9BACI</name>
<evidence type="ECO:0000256" key="1">
    <source>
        <dbReference type="SAM" id="Phobius"/>
    </source>
</evidence>
<feature type="transmembrane region" description="Helical" evidence="1">
    <location>
        <begin position="134"/>
        <end position="159"/>
    </location>
</feature>
<comment type="caution">
    <text evidence="2">The sequence shown here is derived from an EMBL/GenBank/DDBJ whole genome shotgun (WGS) entry which is preliminary data.</text>
</comment>
<feature type="transmembrane region" description="Helical" evidence="1">
    <location>
        <begin position="166"/>
        <end position="189"/>
    </location>
</feature>
<evidence type="ECO:0000313" key="2">
    <source>
        <dbReference type="EMBL" id="MEI5909280.1"/>
    </source>
</evidence>
<feature type="transmembrane region" description="Helical" evidence="1">
    <location>
        <begin position="72"/>
        <end position="97"/>
    </location>
</feature>
<feature type="transmembrane region" description="Helical" evidence="1">
    <location>
        <begin position="195"/>
        <end position="213"/>
    </location>
</feature>
<evidence type="ECO:0008006" key="4">
    <source>
        <dbReference type="Google" id="ProtNLM"/>
    </source>
</evidence>
<keyword evidence="1" id="KW-0472">Membrane</keyword>
<feature type="transmembrane region" description="Helical" evidence="1">
    <location>
        <begin position="6"/>
        <end position="29"/>
    </location>
</feature>
<feature type="transmembrane region" description="Helical" evidence="1">
    <location>
        <begin position="36"/>
        <end position="60"/>
    </location>
</feature>